<sequence length="228" mass="22239">MPEYAPGVADWSLRPGANQLQTLAQLTGRSTAPQAPAAPNYLRGMQGGRGEPGRGPSVGSMSPPGGGTAQAMGAHPGGLQDTGFPDIDAESVVGTLASLAARAFGLPSIAAPAVTALATMAFDAFQPTQPLSPLQDYMSPQAVIARQSQQAQAEQDAFNAVNPPGTDPRGRDPSRGLGGPAPPGMMGGFSAPGHDPSGGQGGSPGAGMGGPGGEAGGPGAPGGGGNPW</sequence>
<comment type="caution">
    <text evidence="2">The sequence shown here is derived from an EMBL/GenBank/DDBJ whole genome shotgun (WGS) entry which is preliminary data.</text>
</comment>
<dbReference type="EMBL" id="LAZR01000271">
    <property type="protein sequence ID" value="KKN77954.1"/>
    <property type="molecule type" value="Genomic_DNA"/>
</dbReference>
<protein>
    <submittedName>
        <fullName evidence="2">Uncharacterized protein</fullName>
    </submittedName>
</protein>
<evidence type="ECO:0000313" key="2">
    <source>
        <dbReference type="EMBL" id="KKN77954.1"/>
    </source>
</evidence>
<feature type="compositionally biased region" description="Gly residues" evidence="1">
    <location>
        <begin position="196"/>
        <end position="228"/>
    </location>
</feature>
<name>A0A0F9TFB2_9ZZZZ</name>
<feature type="compositionally biased region" description="Low complexity" evidence="1">
    <location>
        <begin position="54"/>
        <end position="63"/>
    </location>
</feature>
<gene>
    <name evidence="2" type="ORF">LCGC14_0355190</name>
</gene>
<feature type="region of interest" description="Disordered" evidence="1">
    <location>
        <begin position="144"/>
        <end position="228"/>
    </location>
</feature>
<accession>A0A0F9TFB2</accession>
<evidence type="ECO:0000256" key="1">
    <source>
        <dbReference type="SAM" id="MobiDB-lite"/>
    </source>
</evidence>
<reference evidence="2" key="1">
    <citation type="journal article" date="2015" name="Nature">
        <title>Complex archaea that bridge the gap between prokaryotes and eukaryotes.</title>
        <authorList>
            <person name="Spang A."/>
            <person name="Saw J.H."/>
            <person name="Jorgensen S.L."/>
            <person name="Zaremba-Niedzwiedzka K."/>
            <person name="Martijn J."/>
            <person name="Lind A.E."/>
            <person name="van Eijk R."/>
            <person name="Schleper C."/>
            <person name="Guy L."/>
            <person name="Ettema T.J."/>
        </authorList>
    </citation>
    <scope>NUCLEOTIDE SEQUENCE</scope>
</reference>
<dbReference type="AlphaFoldDB" id="A0A0F9TFB2"/>
<organism evidence="2">
    <name type="scientific">marine sediment metagenome</name>
    <dbReference type="NCBI Taxonomy" id="412755"/>
    <lineage>
        <taxon>unclassified sequences</taxon>
        <taxon>metagenomes</taxon>
        <taxon>ecological metagenomes</taxon>
    </lineage>
</organism>
<proteinExistence type="predicted"/>
<feature type="region of interest" description="Disordered" evidence="1">
    <location>
        <begin position="28"/>
        <end position="86"/>
    </location>
</feature>